<dbReference type="GO" id="GO:0050920">
    <property type="term" value="P:regulation of chemotaxis"/>
    <property type="evidence" value="ECO:0007669"/>
    <property type="project" value="InterPro"/>
</dbReference>
<dbReference type="EMBL" id="AUZZ01003559">
    <property type="protein sequence ID" value="EQD56602.1"/>
    <property type="molecule type" value="Genomic_DNA"/>
</dbReference>
<dbReference type="GO" id="GO:0009288">
    <property type="term" value="C:bacterial-type flagellum"/>
    <property type="evidence" value="ECO:0007669"/>
    <property type="project" value="InterPro"/>
</dbReference>
<reference evidence="1" key="1">
    <citation type="submission" date="2013-08" db="EMBL/GenBank/DDBJ databases">
        <authorList>
            <person name="Mendez C."/>
            <person name="Richter M."/>
            <person name="Ferrer M."/>
            <person name="Sanchez J."/>
        </authorList>
    </citation>
    <scope>NUCLEOTIDE SEQUENCE</scope>
</reference>
<name>T1AHG0_9ZZZZ</name>
<feature type="non-terminal residue" evidence="1">
    <location>
        <position position="150"/>
    </location>
</feature>
<dbReference type="InterPro" id="IPR007439">
    <property type="entry name" value="Chemotax_Pase_CheZ"/>
</dbReference>
<sequence>VDALREAIDTADEDAFFAAVDHIVHMREPRMLSEIRKLTGGLQKALERFSIESRLADFAEHEIPNARARLTHVINMTDEAAHRTLDLVERSGPLADRVAREANALLEALSAYREPPAPAGSEGVARSIEAFAPLMRTVEAFLPAARCDCE</sequence>
<reference evidence="1" key="2">
    <citation type="journal article" date="2014" name="ISME J.">
        <title>Microbial stratification in low pH oxic and suboxic macroscopic growths along an acid mine drainage.</title>
        <authorList>
            <person name="Mendez-Garcia C."/>
            <person name="Mesa V."/>
            <person name="Sprenger R.R."/>
            <person name="Richter M."/>
            <person name="Diez M.S."/>
            <person name="Solano J."/>
            <person name="Bargiela R."/>
            <person name="Golyshina O.V."/>
            <person name="Manteca A."/>
            <person name="Ramos J.L."/>
            <person name="Gallego J.R."/>
            <person name="Llorente I."/>
            <person name="Martins Dos Santos V.A."/>
            <person name="Jensen O.N."/>
            <person name="Pelaez A.I."/>
            <person name="Sanchez J."/>
            <person name="Ferrer M."/>
        </authorList>
    </citation>
    <scope>NUCLEOTIDE SEQUENCE</scope>
</reference>
<dbReference type="Pfam" id="PF04344">
    <property type="entry name" value="CheZ"/>
    <property type="match status" value="1"/>
</dbReference>
<organism evidence="1">
    <name type="scientific">mine drainage metagenome</name>
    <dbReference type="NCBI Taxonomy" id="410659"/>
    <lineage>
        <taxon>unclassified sequences</taxon>
        <taxon>metagenomes</taxon>
        <taxon>ecological metagenomes</taxon>
    </lineage>
</organism>
<evidence type="ECO:0000313" key="1">
    <source>
        <dbReference type="EMBL" id="EQD56602.1"/>
    </source>
</evidence>
<accession>T1AHG0</accession>
<proteinExistence type="predicted"/>
<gene>
    <name evidence="1" type="ORF">B2A_05167</name>
</gene>
<dbReference type="AlphaFoldDB" id="T1AHG0"/>
<dbReference type="SUPFAM" id="SSF75708">
    <property type="entry name" value="Chemotaxis phosphatase CheZ"/>
    <property type="match status" value="1"/>
</dbReference>
<dbReference type="GO" id="GO:0003824">
    <property type="term" value="F:catalytic activity"/>
    <property type="evidence" value="ECO:0007669"/>
    <property type="project" value="InterPro"/>
</dbReference>
<dbReference type="Gene3D" id="1.10.287.500">
    <property type="entry name" value="Helix hairpin bin"/>
    <property type="match status" value="1"/>
</dbReference>
<feature type="non-terminal residue" evidence="1">
    <location>
        <position position="1"/>
    </location>
</feature>
<protein>
    <submittedName>
        <fullName evidence="1">Chemotaxis phosphatase, CheZ</fullName>
    </submittedName>
</protein>
<comment type="caution">
    <text evidence="1">The sequence shown here is derived from an EMBL/GenBank/DDBJ whole genome shotgun (WGS) entry which is preliminary data.</text>
</comment>